<feature type="domain" description="SGNH" evidence="3">
    <location>
        <begin position="461"/>
        <end position="690"/>
    </location>
</feature>
<feature type="transmembrane region" description="Helical" evidence="1">
    <location>
        <begin position="215"/>
        <end position="235"/>
    </location>
</feature>
<name>A0A175RSJ1_9MICO</name>
<dbReference type="InterPro" id="IPR002656">
    <property type="entry name" value="Acyl_transf_3_dom"/>
</dbReference>
<evidence type="ECO:0000259" key="2">
    <source>
        <dbReference type="Pfam" id="PF01757"/>
    </source>
</evidence>
<feature type="transmembrane region" description="Helical" evidence="1">
    <location>
        <begin position="314"/>
        <end position="332"/>
    </location>
</feature>
<dbReference type="InterPro" id="IPR043968">
    <property type="entry name" value="SGNH"/>
</dbReference>
<feature type="transmembrane region" description="Helical" evidence="1">
    <location>
        <begin position="375"/>
        <end position="393"/>
    </location>
</feature>
<dbReference type="Pfam" id="PF01757">
    <property type="entry name" value="Acyl_transf_3"/>
    <property type="match status" value="1"/>
</dbReference>
<evidence type="ECO:0000313" key="5">
    <source>
        <dbReference type="Proteomes" id="UP000078252"/>
    </source>
</evidence>
<dbReference type="PATRIC" id="fig|33881.3.peg.2246"/>
<dbReference type="STRING" id="33881.NS184_09570"/>
<keyword evidence="1" id="KW-0472">Membrane</keyword>
<evidence type="ECO:0008006" key="6">
    <source>
        <dbReference type="Google" id="ProtNLM"/>
    </source>
</evidence>
<sequence length="706" mass="76066">MTRARVHYSALVQKRAKPHLRADIQGLRAVAIGLVVLYHLWPNRLPGGFVGVDVFFVISGFLITGHLVRSIGTQPTPRLLVDFYARRIRRLAPAAVLVIVFVLIASVLLLPATSLAPTGWSALASTLFSQNWYLASQSVSYLEAASQPSALQHFWSLSVEEQFYIVWPLVLLAVALVAHRRRVPLIRALGTAVLVLGSLSLVWSLIHTASDPDVAFFDTTARAWQFAFGAVIALLPERVRLPGWLAWGGIACIAVATFAFSDSTPFPGAAALLPTVGAGLVIAARSSEDGVWSWAYASRFGAVRWLGDVSYSAYLWHWPLIVLLPVALGHALGTREKVAIILATLVLAGASQRLVEEPFRRAPWLTARRRRSFVAGATAAAVLVIGSIGSVGVSNAATATENAALIAKVTRGDSCYAAAALGNRECGTAFGKLDRDHLPESLADKPVAWQDDCIDDITENTEKLCSLGDPSGTETVLLWGDSHAGAWSSAFDIAGKINHWKVIVAARNKCPSSLVAPDETAWGEKLPEDQQHWCAARNAWVLKSVVPKSDRVVLADLWANYVFDGGRGNQAKGYERLVESTRAVGRDVTVMQHVPLTGPTLEKKVWGPDCLAKQTPTSCSNPLASAYPASTSAVFRAMRHDGLGADVRYVPVEDRFCDESRCYSAIGGVSVYFDGSHLSNTYSTSLGPWLAKALRGTVTLTSADLG</sequence>
<dbReference type="GO" id="GO:0016020">
    <property type="term" value="C:membrane"/>
    <property type="evidence" value="ECO:0007669"/>
    <property type="project" value="TreeGrafter"/>
</dbReference>
<feature type="transmembrane region" description="Helical" evidence="1">
    <location>
        <begin position="185"/>
        <end position="203"/>
    </location>
</feature>
<gene>
    <name evidence="4" type="ORF">NS184_09570</name>
</gene>
<dbReference type="OrthoDB" id="3404679at2"/>
<dbReference type="Pfam" id="PF19040">
    <property type="entry name" value="SGNH"/>
    <property type="match status" value="1"/>
</dbReference>
<evidence type="ECO:0000256" key="1">
    <source>
        <dbReference type="SAM" id="Phobius"/>
    </source>
</evidence>
<dbReference type="InterPro" id="IPR050879">
    <property type="entry name" value="Acyltransferase_3"/>
</dbReference>
<feature type="transmembrane region" description="Helical" evidence="1">
    <location>
        <begin position="47"/>
        <end position="68"/>
    </location>
</feature>
<feature type="transmembrane region" description="Helical" evidence="1">
    <location>
        <begin position="162"/>
        <end position="178"/>
    </location>
</feature>
<dbReference type="Proteomes" id="UP000078252">
    <property type="component" value="Unassembled WGS sequence"/>
</dbReference>
<organism evidence="4 5">
    <name type="scientific">Curtobacterium luteum</name>
    <dbReference type="NCBI Taxonomy" id="33881"/>
    <lineage>
        <taxon>Bacteria</taxon>
        <taxon>Bacillati</taxon>
        <taxon>Actinomycetota</taxon>
        <taxon>Actinomycetes</taxon>
        <taxon>Micrococcales</taxon>
        <taxon>Microbacteriaceae</taxon>
        <taxon>Curtobacterium</taxon>
    </lineage>
</organism>
<dbReference type="EMBL" id="LDQC01000049">
    <property type="protein sequence ID" value="KTR06421.1"/>
    <property type="molecule type" value="Genomic_DNA"/>
</dbReference>
<evidence type="ECO:0000259" key="3">
    <source>
        <dbReference type="Pfam" id="PF19040"/>
    </source>
</evidence>
<evidence type="ECO:0000313" key="4">
    <source>
        <dbReference type="EMBL" id="KTR06421.1"/>
    </source>
</evidence>
<dbReference type="PANTHER" id="PTHR23028">
    <property type="entry name" value="ACETYLTRANSFERASE"/>
    <property type="match status" value="1"/>
</dbReference>
<dbReference type="GO" id="GO:0016747">
    <property type="term" value="F:acyltransferase activity, transferring groups other than amino-acyl groups"/>
    <property type="evidence" value="ECO:0007669"/>
    <property type="project" value="InterPro"/>
</dbReference>
<reference evidence="4 5" key="1">
    <citation type="journal article" date="2016" name="Front. Microbiol.">
        <title>Genomic Resource of Rice Seed Associated Bacteria.</title>
        <authorList>
            <person name="Midha S."/>
            <person name="Bansal K."/>
            <person name="Sharma S."/>
            <person name="Kumar N."/>
            <person name="Patil P.P."/>
            <person name="Chaudhry V."/>
            <person name="Patil P.B."/>
        </authorList>
    </citation>
    <scope>NUCLEOTIDE SEQUENCE [LARGE SCALE GENOMIC DNA]</scope>
    <source>
        <strain evidence="4 5">NS184</strain>
    </source>
</reference>
<feature type="transmembrane region" description="Helical" evidence="1">
    <location>
        <begin position="242"/>
        <end position="260"/>
    </location>
</feature>
<dbReference type="PANTHER" id="PTHR23028:SF53">
    <property type="entry name" value="ACYL_TRANSF_3 DOMAIN-CONTAINING PROTEIN"/>
    <property type="match status" value="1"/>
</dbReference>
<dbReference type="GO" id="GO:0009103">
    <property type="term" value="P:lipopolysaccharide biosynthetic process"/>
    <property type="evidence" value="ECO:0007669"/>
    <property type="project" value="TreeGrafter"/>
</dbReference>
<feature type="domain" description="Acyltransferase 3" evidence="2">
    <location>
        <begin position="22"/>
        <end position="346"/>
    </location>
</feature>
<dbReference type="AlphaFoldDB" id="A0A175RSJ1"/>
<feature type="transmembrane region" description="Helical" evidence="1">
    <location>
        <begin position="20"/>
        <end position="41"/>
    </location>
</feature>
<feature type="transmembrane region" description="Helical" evidence="1">
    <location>
        <begin position="88"/>
        <end position="110"/>
    </location>
</feature>
<keyword evidence="1" id="KW-0812">Transmembrane</keyword>
<accession>A0A175RSJ1</accession>
<keyword evidence="1" id="KW-1133">Transmembrane helix</keyword>
<comment type="caution">
    <text evidence="4">The sequence shown here is derived from an EMBL/GenBank/DDBJ whole genome shotgun (WGS) entry which is preliminary data.</text>
</comment>
<protein>
    <recommendedName>
        <fullName evidence="6">Acyltransferase</fullName>
    </recommendedName>
</protein>
<proteinExistence type="predicted"/>